<gene>
    <name evidence="1" type="primary">RvY_02276-1</name>
    <name evidence="1" type="synonym">RvY_02276.1</name>
    <name evidence="1" type="ORF">RvY_02276</name>
</gene>
<dbReference type="AlphaFoldDB" id="A0A1D1UMX7"/>
<protein>
    <submittedName>
        <fullName evidence="1">Uncharacterized protein</fullName>
    </submittedName>
</protein>
<dbReference type="Proteomes" id="UP000186922">
    <property type="component" value="Unassembled WGS sequence"/>
</dbReference>
<accession>A0A1D1UMX7</accession>
<keyword evidence="2" id="KW-1185">Reference proteome</keyword>
<organism evidence="1 2">
    <name type="scientific">Ramazzottius varieornatus</name>
    <name type="common">Water bear</name>
    <name type="synonym">Tardigrade</name>
    <dbReference type="NCBI Taxonomy" id="947166"/>
    <lineage>
        <taxon>Eukaryota</taxon>
        <taxon>Metazoa</taxon>
        <taxon>Ecdysozoa</taxon>
        <taxon>Tardigrada</taxon>
        <taxon>Eutardigrada</taxon>
        <taxon>Parachela</taxon>
        <taxon>Hypsibioidea</taxon>
        <taxon>Ramazzottiidae</taxon>
        <taxon>Ramazzottius</taxon>
    </lineage>
</organism>
<proteinExistence type="predicted"/>
<name>A0A1D1UMX7_RAMVA</name>
<comment type="caution">
    <text evidence="1">The sequence shown here is derived from an EMBL/GenBank/DDBJ whole genome shotgun (WGS) entry which is preliminary data.</text>
</comment>
<sequence length="102" mass="10794">MSSSGVVRVGVCGHDTEHLDGSRAEFVYQSGHLGEFTFKDLYGGTQPGDFRLSIVLVGKLSSPKLFTRSVWAPCASHLGGARLRLGHLPLRTGGALLVGSGR</sequence>
<dbReference type="EMBL" id="BDGG01000001">
    <property type="protein sequence ID" value="GAU89765.1"/>
    <property type="molecule type" value="Genomic_DNA"/>
</dbReference>
<evidence type="ECO:0000313" key="1">
    <source>
        <dbReference type="EMBL" id="GAU89765.1"/>
    </source>
</evidence>
<reference evidence="1 2" key="1">
    <citation type="journal article" date="2016" name="Nat. Commun.">
        <title>Extremotolerant tardigrade genome and improved radiotolerance of human cultured cells by tardigrade-unique protein.</title>
        <authorList>
            <person name="Hashimoto T."/>
            <person name="Horikawa D.D."/>
            <person name="Saito Y."/>
            <person name="Kuwahara H."/>
            <person name="Kozuka-Hata H."/>
            <person name="Shin-I T."/>
            <person name="Minakuchi Y."/>
            <person name="Ohishi K."/>
            <person name="Motoyama A."/>
            <person name="Aizu T."/>
            <person name="Enomoto A."/>
            <person name="Kondo K."/>
            <person name="Tanaka S."/>
            <person name="Hara Y."/>
            <person name="Koshikawa S."/>
            <person name="Sagara H."/>
            <person name="Miura T."/>
            <person name="Yokobori S."/>
            <person name="Miyagawa K."/>
            <person name="Suzuki Y."/>
            <person name="Kubo T."/>
            <person name="Oyama M."/>
            <person name="Kohara Y."/>
            <person name="Fujiyama A."/>
            <person name="Arakawa K."/>
            <person name="Katayama T."/>
            <person name="Toyoda A."/>
            <person name="Kunieda T."/>
        </authorList>
    </citation>
    <scope>NUCLEOTIDE SEQUENCE [LARGE SCALE GENOMIC DNA]</scope>
    <source>
        <strain evidence="1 2">YOKOZUNA-1</strain>
    </source>
</reference>
<evidence type="ECO:0000313" key="2">
    <source>
        <dbReference type="Proteomes" id="UP000186922"/>
    </source>
</evidence>